<dbReference type="STRING" id="709839.TSA66_00915"/>
<comment type="caution">
    <text evidence="2">The sequence shown here is derived from an EMBL/GenBank/DDBJ whole genome shotgun (WGS) entry which is preliminary data.</text>
</comment>
<organism evidence="2 4">
    <name type="scientific">Noviherbaspirillum autotrophicum</name>
    <dbReference type="NCBI Taxonomy" id="709839"/>
    <lineage>
        <taxon>Bacteria</taxon>
        <taxon>Pseudomonadati</taxon>
        <taxon>Pseudomonadota</taxon>
        <taxon>Betaproteobacteria</taxon>
        <taxon>Burkholderiales</taxon>
        <taxon>Oxalobacteraceae</taxon>
        <taxon>Noviherbaspirillum</taxon>
    </lineage>
</organism>
<dbReference type="AlphaFoldDB" id="A0A0C2BHW1"/>
<keyword evidence="4" id="KW-1185">Reference proteome</keyword>
<dbReference type="Proteomes" id="UP000031572">
    <property type="component" value="Unassembled WGS sequence"/>
</dbReference>
<dbReference type="EMBL" id="JWJG01000028">
    <property type="protein sequence ID" value="KIF80773.1"/>
    <property type="molecule type" value="Genomic_DNA"/>
</dbReference>
<evidence type="ECO:0000313" key="4">
    <source>
        <dbReference type="Proteomes" id="UP000031572"/>
    </source>
</evidence>
<name>A0A0C2BHW1_9BURK</name>
<gene>
    <name evidence="3" type="ORF">TSA66_00915</name>
    <name evidence="1" type="ORF">TSA66_07980</name>
    <name evidence="2" type="ORF">TSA66_08225</name>
</gene>
<dbReference type="OrthoDB" id="9154784at2"/>
<dbReference type="RefSeq" id="WP_040038623.1">
    <property type="nucleotide sequence ID" value="NZ_JWJG01000010.1"/>
</dbReference>
<protein>
    <submittedName>
        <fullName evidence="2">Uncharacterized protein</fullName>
    </submittedName>
</protein>
<proteinExistence type="predicted"/>
<sequence>MPNPVMPAGIKPVVSNYSIDDPGGVVRTDVAGGMPRYGLDWDRGAQRFSVTLILDALQFSVWTAFYHHTIRKGAVTFDMPLDSGFGVSPHAVNIVPGSYSAARTSGIMMVVQFVVETENQVYDMTTADASSLVDLYNQYGAYSNMLLDRLGQFANAETNVLDF</sequence>
<evidence type="ECO:0000313" key="2">
    <source>
        <dbReference type="EMBL" id="KIF80810.1"/>
    </source>
</evidence>
<evidence type="ECO:0000313" key="3">
    <source>
        <dbReference type="EMBL" id="KIF84035.1"/>
    </source>
</evidence>
<reference evidence="2 4" key="1">
    <citation type="submission" date="2014-12" db="EMBL/GenBank/DDBJ databases">
        <title>Denitrispirillum autotrophicum gen. nov., sp. nov., Denitrifying, Facultatively Autotrophic Bacteria Isolated from Rice Paddy Soil.</title>
        <authorList>
            <person name="Ishii S."/>
            <person name="Ashida N."/>
            <person name="Ohno H."/>
            <person name="Otsuka S."/>
            <person name="Yokota A."/>
            <person name="Senoo K."/>
        </authorList>
    </citation>
    <scope>NUCLEOTIDE SEQUENCE [LARGE SCALE GENOMIC DNA]</scope>
    <source>
        <strain evidence="2 4">TSA66</strain>
    </source>
</reference>
<dbReference type="EMBL" id="JWJG01000028">
    <property type="protein sequence ID" value="KIF80810.1"/>
    <property type="molecule type" value="Genomic_DNA"/>
</dbReference>
<accession>A0A0C2BHW1</accession>
<evidence type="ECO:0000313" key="1">
    <source>
        <dbReference type="EMBL" id="KIF80773.1"/>
    </source>
</evidence>
<dbReference type="EMBL" id="JWJG01000010">
    <property type="protein sequence ID" value="KIF84035.1"/>
    <property type="molecule type" value="Genomic_DNA"/>
</dbReference>